<dbReference type="PANTHER" id="PTHR33099">
    <property type="entry name" value="FE2OG DIOXYGENASE DOMAIN-CONTAINING PROTEIN"/>
    <property type="match status" value="1"/>
</dbReference>
<reference evidence="3 4" key="1">
    <citation type="journal article" date="2018" name="Plant J.">
        <title>Genome sequences of Chlorella sorokiniana UTEX 1602 and Micractinium conductrix SAG 241.80: implications to maltose excretion by a green alga.</title>
        <authorList>
            <person name="Arriola M.B."/>
            <person name="Velmurugan N."/>
            <person name="Zhang Y."/>
            <person name="Plunkett M.H."/>
            <person name="Hondzo H."/>
            <person name="Barney B.M."/>
        </authorList>
    </citation>
    <scope>NUCLEOTIDE SEQUENCE [LARGE SCALE GENOMIC DNA]</scope>
    <source>
        <strain evidence="3 4">SAG 241.80</strain>
    </source>
</reference>
<feature type="region of interest" description="Disordered" evidence="1">
    <location>
        <begin position="888"/>
        <end position="914"/>
    </location>
</feature>
<name>A0A2P6V7V1_9CHLO</name>
<dbReference type="InterPro" id="IPR044862">
    <property type="entry name" value="Pro_4_hyd_alph_FE2OG_OXY"/>
</dbReference>
<feature type="domain" description="Prolyl 4-hydroxylase alpha subunit Fe(2+) 2OG dioxygenase" evidence="2">
    <location>
        <begin position="134"/>
        <end position="221"/>
    </location>
</feature>
<evidence type="ECO:0000313" key="4">
    <source>
        <dbReference type="Proteomes" id="UP000239649"/>
    </source>
</evidence>
<evidence type="ECO:0000313" key="3">
    <source>
        <dbReference type="EMBL" id="PSC70164.1"/>
    </source>
</evidence>
<dbReference type="Pfam" id="PF13640">
    <property type="entry name" value="2OG-FeII_Oxy_3"/>
    <property type="match status" value="1"/>
</dbReference>
<dbReference type="PANTHER" id="PTHR33099:SF7">
    <property type="entry name" value="MYND-TYPE DOMAIN-CONTAINING PROTEIN"/>
    <property type="match status" value="1"/>
</dbReference>
<accession>A0A2P6V7V1</accession>
<comment type="caution">
    <text evidence="3">The sequence shown here is derived from an EMBL/GenBank/DDBJ whole genome shotgun (WGS) entry which is preliminary data.</text>
</comment>
<evidence type="ECO:0000259" key="2">
    <source>
        <dbReference type="Pfam" id="PF13640"/>
    </source>
</evidence>
<keyword evidence="4" id="KW-1185">Reference proteome</keyword>
<gene>
    <name evidence="3" type="ORF">C2E20_6364</name>
</gene>
<dbReference type="Gene3D" id="2.60.120.620">
    <property type="entry name" value="q2cbj1_9rhob like domain"/>
    <property type="match status" value="1"/>
</dbReference>
<organism evidence="3 4">
    <name type="scientific">Micractinium conductrix</name>
    <dbReference type="NCBI Taxonomy" id="554055"/>
    <lineage>
        <taxon>Eukaryota</taxon>
        <taxon>Viridiplantae</taxon>
        <taxon>Chlorophyta</taxon>
        <taxon>core chlorophytes</taxon>
        <taxon>Trebouxiophyceae</taxon>
        <taxon>Chlorellales</taxon>
        <taxon>Chlorellaceae</taxon>
        <taxon>Chlorella clade</taxon>
        <taxon>Micractinium</taxon>
    </lineage>
</organism>
<feature type="compositionally biased region" description="Pro residues" evidence="1">
    <location>
        <begin position="889"/>
        <end position="906"/>
    </location>
</feature>
<dbReference type="Proteomes" id="UP000239649">
    <property type="component" value="Unassembled WGS sequence"/>
</dbReference>
<dbReference type="OrthoDB" id="542426at2759"/>
<dbReference type="EMBL" id="LHPF02000021">
    <property type="protein sequence ID" value="PSC70164.1"/>
    <property type="molecule type" value="Genomic_DNA"/>
</dbReference>
<dbReference type="AlphaFoldDB" id="A0A2P6V7V1"/>
<protein>
    <submittedName>
        <fullName evidence="3">Type IIB DNA topoisomerase</fullName>
    </submittedName>
</protein>
<evidence type="ECO:0000256" key="1">
    <source>
        <dbReference type="SAM" id="MobiDB-lite"/>
    </source>
</evidence>
<proteinExistence type="predicted"/>
<sequence length="914" mass="95255">MAAPPSLEQRLLALLQGSEAAAAGGPRSAPVSACCSPLSRISPGLSVEGVGAVALPLSEAAAGELKAHAQPSPFGRGEQTLLDPSVRRSLQIEPSQLRLANPRWEGEVVPEAVRRAKAGLGISEDTAVRAELYKLLLYEPGSFFKKHRDTEKAAGMFGTLCIMLPSAYKGGQLLVSLGNDSQTIDLAARSAKTSCFAAFYADCQHEVLPVTSGHRLCLVYNLVFAGQGPPPPQLPQGLAHRLAELVREWEAGLAAGDTGGEAGSGAAAAAAAAAGEAAGTSADGAAAAAAAAAGTSSAAATPKAPQKLCFMLAHRYSQESLQQRGVQALKPPDRAAAQLLLDACQVGSILEAAVALVERERGDYDAEGEYSSFEASKLTPLVGRPPAIGTLALSSGEVLQGSEYWEGMQPDKSRRENTGNEGVYHILWYRRAGILVWPRSQSVESDIPGAALRLHLLLNPEPPAPPAPQLPAWLGCSDTAARLEGVAGAGAASQAPEDSPQQLATAIIGALEVERPSNYSSFKSLTPGEVAAVAALVLAACQLGDASLAERLLKVTGAASSTSDNAAAMLGHCLRACAHFGLPDCWRKLLPADSKNMPASVPWSVHLLECCIELDQRCPSLDGGVASGRMLTAVALSVAETVCTDCKQSWTGPLSWQRKLAPAMLALLRVRTAGGPLALNRAAAAVVDAQANSTRHVGVKVQKMFQDMTAGCTEMMNALGVGTGAGCPAYLKLLAHAFARAAHAVSELGPPPAAPQDWRKEAHLPCLAGDEPDAQLCNTCTALQAFLHDPELTELKMEEPEDPFAAGYNRTHLQRFIAILGLGLATDVKGNWREVGPLHKLTFTKSHKSYRMAAEEHAVLTQHRGTLAALWHDCLLHLLPMPVGAEAPGPAPAPAAPASPGKPPPCKKAALAAA</sequence>
<dbReference type="GO" id="GO:0016853">
    <property type="term" value="F:isomerase activity"/>
    <property type="evidence" value="ECO:0007669"/>
    <property type="project" value="UniProtKB-KW"/>
</dbReference>